<gene>
    <name evidence="5" type="ORF">MBAV_003281</name>
</gene>
<proteinExistence type="predicted"/>
<keyword evidence="3" id="KW-0443">Lipid metabolism</keyword>
<evidence type="ECO:0000256" key="1">
    <source>
        <dbReference type="ARBA" id="ARBA00022801"/>
    </source>
</evidence>
<dbReference type="Gene3D" id="3.40.1090.10">
    <property type="entry name" value="Cytosolic phospholipase A2 catalytic domain"/>
    <property type="match status" value="1"/>
</dbReference>
<evidence type="ECO:0000313" key="6">
    <source>
        <dbReference type="Proteomes" id="UP000033423"/>
    </source>
</evidence>
<evidence type="ECO:0000256" key="2">
    <source>
        <dbReference type="ARBA" id="ARBA00022963"/>
    </source>
</evidence>
<dbReference type="InterPro" id="IPR050301">
    <property type="entry name" value="NTE"/>
</dbReference>
<organism evidence="5 6">
    <name type="scientific">Candidatus Magnetobacterium bavaricum</name>
    <dbReference type="NCBI Taxonomy" id="29290"/>
    <lineage>
        <taxon>Bacteria</taxon>
        <taxon>Pseudomonadati</taxon>
        <taxon>Nitrospirota</taxon>
        <taxon>Thermodesulfovibrionia</taxon>
        <taxon>Thermodesulfovibrionales</taxon>
        <taxon>Candidatus Magnetobacteriaceae</taxon>
        <taxon>Candidatus Magnetobacterium</taxon>
    </lineage>
</organism>
<dbReference type="EMBL" id="LACI01001406">
    <property type="protein sequence ID" value="KJU84536.1"/>
    <property type="molecule type" value="Genomic_DNA"/>
</dbReference>
<evidence type="ECO:0000313" key="5">
    <source>
        <dbReference type="EMBL" id="KJU84536.1"/>
    </source>
</evidence>
<accession>A0A0F3GRK5</accession>
<dbReference type="PANTHER" id="PTHR14226:SF78">
    <property type="entry name" value="SLR0060 PROTEIN"/>
    <property type="match status" value="1"/>
</dbReference>
<dbReference type="Pfam" id="PF01734">
    <property type="entry name" value="Patatin"/>
    <property type="match status" value="1"/>
</dbReference>
<evidence type="ECO:0000256" key="3">
    <source>
        <dbReference type="ARBA" id="ARBA00023098"/>
    </source>
</evidence>
<name>A0A0F3GRK5_9BACT</name>
<dbReference type="InterPro" id="IPR002641">
    <property type="entry name" value="PNPLA_dom"/>
</dbReference>
<comment type="caution">
    <text evidence="5">The sequence shown here is derived from an EMBL/GenBank/DDBJ whole genome shotgun (WGS) entry which is preliminary data.</text>
</comment>
<dbReference type="SUPFAM" id="SSF52151">
    <property type="entry name" value="FabD/lysophospholipase-like"/>
    <property type="match status" value="1"/>
</dbReference>
<protein>
    <submittedName>
        <fullName evidence="5">Patatin</fullName>
    </submittedName>
</protein>
<dbReference type="GO" id="GO:0016787">
    <property type="term" value="F:hydrolase activity"/>
    <property type="evidence" value="ECO:0007669"/>
    <property type="project" value="UniProtKB-KW"/>
</dbReference>
<keyword evidence="6" id="KW-1185">Reference proteome</keyword>
<reference evidence="5 6" key="1">
    <citation type="submission" date="2015-02" db="EMBL/GenBank/DDBJ databases">
        <title>Single-cell genomics of uncultivated deep-branching MTB reveals a conserved set of magnetosome genes.</title>
        <authorList>
            <person name="Kolinko S."/>
            <person name="Richter M."/>
            <person name="Glockner F.O."/>
            <person name="Brachmann A."/>
            <person name="Schuler D."/>
        </authorList>
    </citation>
    <scope>NUCLEOTIDE SEQUENCE [LARGE SCALE GENOMIC DNA]</scope>
    <source>
        <strain evidence="5">TM-1</strain>
    </source>
</reference>
<dbReference type="AlphaFoldDB" id="A0A0F3GRK5"/>
<keyword evidence="2" id="KW-0442">Lipid degradation</keyword>
<dbReference type="GO" id="GO:0016042">
    <property type="term" value="P:lipid catabolic process"/>
    <property type="evidence" value="ECO:0007669"/>
    <property type="project" value="UniProtKB-KW"/>
</dbReference>
<keyword evidence="1" id="KW-0378">Hydrolase</keyword>
<sequence length="477" mass="53480">MTEETTEEKTKIGLALSGGGFRASFFHIGMLAKLAECDVLRHVEAISCVSGGSIIGTHYYLELRNLLQTKADNDITRQNYIDIVKRLEVDFLKAVQKNLLKLLFSNVVDNLEMLNPKYSRTQRMGELFEEIIYSKVNDDKKRCINDLKVQPYDLNNGDSSPSKHNGQHKAKVPIFIINTTCLNTGHNFQFTATEIGEPPAGINRYVDATYTLKKAPYKQDYRLGYAVAASACVPVAFEPITIDGLYQHDKKDITVRLVDGGVSDNQGTSALLERDENGNVLCNVLLVSDASGQMNVKDKPGKHIKSALSRSYSIFQARLRIAQFRELEALKESGTLKGLLFLHLKKGLETQSIECISTATVTNHTVETGPLTSYGINKKYQECLSNIRTDLDSFSDTEARALMTSGYLMTETMLPKEVKEFSNCHPKREDWIFLKDMEQPLGDTKIDPVLFKKLDEASETLEAKKFLNRAIDLIRGL</sequence>
<dbReference type="PANTHER" id="PTHR14226">
    <property type="entry name" value="NEUROPATHY TARGET ESTERASE/SWISS CHEESE D.MELANOGASTER"/>
    <property type="match status" value="1"/>
</dbReference>
<dbReference type="InterPro" id="IPR016035">
    <property type="entry name" value="Acyl_Trfase/lysoPLipase"/>
</dbReference>
<evidence type="ECO:0000259" key="4">
    <source>
        <dbReference type="Pfam" id="PF01734"/>
    </source>
</evidence>
<dbReference type="Proteomes" id="UP000033423">
    <property type="component" value="Unassembled WGS sequence"/>
</dbReference>
<feature type="domain" description="PNPLA" evidence="4">
    <location>
        <begin position="14"/>
        <end position="269"/>
    </location>
</feature>